<dbReference type="AlphaFoldDB" id="A0A0R3PGR3"/>
<dbReference type="STRING" id="334426.A0A0R3PGR3"/>
<evidence type="ECO:0000313" key="3">
    <source>
        <dbReference type="WBParaSite" id="ACOC_0000350001-mRNA-1"/>
    </source>
</evidence>
<sequence length="197" mass="22152">MIHSFLALNWLPAPTNINLLDKTNTSLEISWITPVIQENNHNAIINQHLAGTNYGYGAMGWAVFSTLLRNENGFVLKLRMKTPNALTVGWDPHWLPTPTSKFTIIAKTLHSPDNVEKEILNIGVGEMAKPRTLKWDETVLRKTAWGVFSTLTQGEYVVSEPRIVVETETAASIVFQPLRHLGEVHYQVTIVLLQKIS</sequence>
<dbReference type="OrthoDB" id="5969272at2759"/>
<dbReference type="EMBL" id="UYYA01001086">
    <property type="protein sequence ID" value="VDM55086.1"/>
    <property type="molecule type" value="Genomic_DNA"/>
</dbReference>
<accession>A0A0R3PGR3</accession>
<name>A0A0R3PGR3_ANGCS</name>
<reference evidence="1 2" key="2">
    <citation type="submission" date="2018-11" db="EMBL/GenBank/DDBJ databases">
        <authorList>
            <consortium name="Pathogen Informatics"/>
        </authorList>
    </citation>
    <scope>NUCLEOTIDE SEQUENCE [LARGE SCALE GENOMIC DNA]</scope>
    <source>
        <strain evidence="1 2">Costa Rica</strain>
    </source>
</reference>
<reference evidence="3" key="1">
    <citation type="submission" date="2017-02" db="UniProtKB">
        <authorList>
            <consortium name="WormBaseParasite"/>
        </authorList>
    </citation>
    <scope>IDENTIFICATION</scope>
</reference>
<dbReference type="Proteomes" id="UP000267027">
    <property type="component" value="Unassembled WGS sequence"/>
</dbReference>
<organism evidence="3">
    <name type="scientific">Angiostrongylus costaricensis</name>
    <name type="common">Nematode worm</name>
    <dbReference type="NCBI Taxonomy" id="334426"/>
    <lineage>
        <taxon>Eukaryota</taxon>
        <taxon>Metazoa</taxon>
        <taxon>Ecdysozoa</taxon>
        <taxon>Nematoda</taxon>
        <taxon>Chromadorea</taxon>
        <taxon>Rhabditida</taxon>
        <taxon>Rhabditina</taxon>
        <taxon>Rhabditomorpha</taxon>
        <taxon>Strongyloidea</taxon>
        <taxon>Metastrongylidae</taxon>
        <taxon>Angiostrongylus</taxon>
    </lineage>
</organism>
<gene>
    <name evidence="1" type="ORF">ACOC_LOCUS3501</name>
</gene>
<evidence type="ECO:0000313" key="1">
    <source>
        <dbReference type="EMBL" id="VDM55086.1"/>
    </source>
</evidence>
<dbReference type="WBParaSite" id="ACOC_0000350001-mRNA-1">
    <property type="protein sequence ID" value="ACOC_0000350001-mRNA-1"/>
    <property type="gene ID" value="ACOC_0000350001"/>
</dbReference>
<protein>
    <submittedName>
        <fullName evidence="3">Fibronectin type-III domain-containing protein</fullName>
    </submittedName>
</protein>
<keyword evidence="2" id="KW-1185">Reference proteome</keyword>
<evidence type="ECO:0000313" key="2">
    <source>
        <dbReference type="Proteomes" id="UP000267027"/>
    </source>
</evidence>
<proteinExistence type="predicted"/>